<dbReference type="InterPro" id="IPR036397">
    <property type="entry name" value="RNaseH_sf"/>
</dbReference>
<dbReference type="EMBL" id="JAVIJP010000005">
    <property type="protein sequence ID" value="KAL3653074.1"/>
    <property type="molecule type" value="Genomic_DNA"/>
</dbReference>
<accession>A0ABD3EJ49</accession>
<dbReference type="Proteomes" id="UP001632038">
    <property type="component" value="Unassembled WGS sequence"/>
</dbReference>
<dbReference type="CDD" id="cd06222">
    <property type="entry name" value="RNase_H_like"/>
    <property type="match status" value="1"/>
</dbReference>
<dbReference type="InterPro" id="IPR044730">
    <property type="entry name" value="RNase_H-like_dom_plant"/>
</dbReference>
<gene>
    <name evidence="2" type="ORF">CASFOL_002755</name>
</gene>
<dbReference type="PANTHER" id="PTHR47723">
    <property type="entry name" value="OS05G0353850 PROTEIN"/>
    <property type="match status" value="1"/>
</dbReference>
<dbReference type="SUPFAM" id="SSF53098">
    <property type="entry name" value="Ribonuclease H-like"/>
    <property type="match status" value="1"/>
</dbReference>
<sequence>MNSLAHGAPSQSVQDLVKLISKQTKAHWLSVNLQINIRSSSNQLWSPPQTGWLKLNTDAAFSFDKGHCGVILKNDLGSILLAAVNHFSCMDAISAECIAILDACKIINNLKLEQVIFESDSLIAISWLNGHSNNRFWTASPVIEQIRKIWNGWPSWIFKFAPRSANGAAHALAKWASFDSFVGFIDLDSIPISVFCDKGFPLVNSLF</sequence>
<protein>
    <recommendedName>
        <fullName evidence="1">RNase H type-1 domain-containing protein</fullName>
    </recommendedName>
</protein>
<organism evidence="2 3">
    <name type="scientific">Castilleja foliolosa</name>
    <dbReference type="NCBI Taxonomy" id="1961234"/>
    <lineage>
        <taxon>Eukaryota</taxon>
        <taxon>Viridiplantae</taxon>
        <taxon>Streptophyta</taxon>
        <taxon>Embryophyta</taxon>
        <taxon>Tracheophyta</taxon>
        <taxon>Spermatophyta</taxon>
        <taxon>Magnoliopsida</taxon>
        <taxon>eudicotyledons</taxon>
        <taxon>Gunneridae</taxon>
        <taxon>Pentapetalae</taxon>
        <taxon>asterids</taxon>
        <taxon>lamiids</taxon>
        <taxon>Lamiales</taxon>
        <taxon>Orobanchaceae</taxon>
        <taxon>Pedicularideae</taxon>
        <taxon>Castillejinae</taxon>
        <taxon>Castilleja</taxon>
    </lineage>
</organism>
<dbReference type="InterPro" id="IPR053151">
    <property type="entry name" value="RNase_H-like"/>
</dbReference>
<comment type="caution">
    <text evidence="2">The sequence shown here is derived from an EMBL/GenBank/DDBJ whole genome shotgun (WGS) entry which is preliminary data.</text>
</comment>
<dbReference type="InterPro" id="IPR012337">
    <property type="entry name" value="RNaseH-like_sf"/>
</dbReference>
<dbReference type="PANTHER" id="PTHR47723:SF19">
    <property type="entry name" value="POLYNUCLEOTIDYL TRANSFERASE, RIBONUCLEASE H-LIKE SUPERFAMILY PROTEIN"/>
    <property type="match status" value="1"/>
</dbReference>
<dbReference type="Pfam" id="PF13456">
    <property type="entry name" value="RVT_3"/>
    <property type="match status" value="1"/>
</dbReference>
<keyword evidence="3" id="KW-1185">Reference proteome</keyword>
<evidence type="ECO:0000259" key="1">
    <source>
        <dbReference type="Pfam" id="PF13456"/>
    </source>
</evidence>
<name>A0ABD3EJ49_9LAMI</name>
<feature type="domain" description="RNase H type-1" evidence="1">
    <location>
        <begin position="56"/>
        <end position="176"/>
    </location>
</feature>
<dbReference type="AlphaFoldDB" id="A0ABD3EJ49"/>
<evidence type="ECO:0000313" key="2">
    <source>
        <dbReference type="EMBL" id="KAL3653074.1"/>
    </source>
</evidence>
<dbReference type="Gene3D" id="3.30.420.10">
    <property type="entry name" value="Ribonuclease H-like superfamily/Ribonuclease H"/>
    <property type="match status" value="1"/>
</dbReference>
<dbReference type="InterPro" id="IPR002156">
    <property type="entry name" value="RNaseH_domain"/>
</dbReference>
<evidence type="ECO:0000313" key="3">
    <source>
        <dbReference type="Proteomes" id="UP001632038"/>
    </source>
</evidence>
<proteinExistence type="predicted"/>
<reference evidence="3" key="1">
    <citation type="journal article" date="2024" name="IScience">
        <title>Strigolactones Initiate the Formation of Haustorium-like Structures in Castilleja.</title>
        <authorList>
            <person name="Buerger M."/>
            <person name="Peterson D."/>
            <person name="Chory J."/>
        </authorList>
    </citation>
    <scope>NUCLEOTIDE SEQUENCE [LARGE SCALE GENOMIC DNA]</scope>
</reference>